<dbReference type="SUPFAM" id="SSF54427">
    <property type="entry name" value="NTF2-like"/>
    <property type="match status" value="1"/>
</dbReference>
<dbReference type="OrthoDB" id="3542814at2"/>
<dbReference type="InterPro" id="IPR037401">
    <property type="entry name" value="SnoaL-like"/>
</dbReference>
<evidence type="ECO:0000313" key="2">
    <source>
        <dbReference type="EMBL" id="RUQ98138.1"/>
    </source>
</evidence>
<dbReference type="AlphaFoldDB" id="A0A3S0XKL0"/>
<sequence>MNHPESAIRLRDAIATRDPAVIAACFSEDYVTIAPQNPSLSFTGRDTVLRNWTAIIARMPDITAAILRSSVNGEDIWTEWDMRGTVSDGGPDALVGTAIWSTDEGGLISESRFYLAPVNRNAPRAF</sequence>
<dbReference type="Proteomes" id="UP000274909">
    <property type="component" value="Unassembled WGS sequence"/>
</dbReference>
<proteinExistence type="predicted"/>
<keyword evidence="3" id="KW-1185">Reference proteome</keyword>
<protein>
    <submittedName>
        <fullName evidence="2">Nuclear transport factor 2 family protein</fullName>
    </submittedName>
</protein>
<accession>A0A3S0XKL0</accession>
<dbReference type="InterPro" id="IPR032710">
    <property type="entry name" value="NTF2-like_dom_sf"/>
</dbReference>
<name>A0A3S0XKL0_9MICO</name>
<dbReference type="Pfam" id="PF12680">
    <property type="entry name" value="SnoaL_2"/>
    <property type="match status" value="1"/>
</dbReference>
<dbReference type="EMBL" id="RZGZ01000004">
    <property type="protein sequence ID" value="RUQ98138.1"/>
    <property type="molecule type" value="Genomic_DNA"/>
</dbReference>
<dbReference type="Gene3D" id="3.10.450.50">
    <property type="match status" value="1"/>
</dbReference>
<comment type="caution">
    <text evidence="2">The sequence shown here is derived from an EMBL/GenBank/DDBJ whole genome shotgun (WGS) entry which is preliminary data.</text>
</comment>
<dbReference type="RefSeq" id="WP_127050991.1">
    <property type="nucleotide sequence ID" value="NZ_RZGZ01000004.1"/>
</dbReference>
<feature type="domain" description="SnoaL-like" evidence="1">
    <location>
        <begin position="9"/>
        <end position="110"/>
    </location>
</feature>
<reference evidence="2 3" key="1">
    <citation type="submission" date="2018-12" db="EMBL/GenBank/DDBJ databases">
        <authorList>
            <person name="Li F."/>
        </authorList>
    </citation>
    <scope>NUCLEOTIDE SEQUENCE [LARGE SCALE GENOMIC DNA]</scope>
    <source>
        <strain evidence="2 3">EGI 6500705</strain>
    </source>
</reference>
<evidence type="ECO:0000313" key="3">
    <source>
        <dbReference type="Proteomes" id="UP000274909"/>
    </source>
</evidence>
<gene>
    <name evidence="2" type="ORF">ELQ94_14030</name>
</gene>
<evidence type="ECO:0000259" key="1">
    <source>
        <dbReference type="Pfam" id="PF12680"/>
    </source>
</evidence>
<organism evidence="2 3">
    <name type="scientific">Labedella endophytica</name>
    <dbReference type="NCBI Taxonomy" id="1523160"/>
    <lineage>
        <taxon>Bacteria</taxon>
        <taxon>Bacillati</taxon>
        <taxon>Actinomycetota</taxon>
        <taxon>Actinomycetes</taxon>
        <taxon>Micrococcales</taxon>
        <taxon>Microbacteriaceae</taxon>
        <taxon>Labedella</taxon>
    </lineage>
</organism>